<accession>A0A428N8L3</accession>
<feature type="transmembrane region" description="Helical" evidence="8">
    <location>
        <begin position="360"/>
        <end position="382"/>
    </location>
</feature>
<dbReference type="AlphaFoldDB" id="A0A428N8L3"/>
<dbReference type="InterPro" id="IPR004761">
    <property type="entry name" value="Spore_GerAB"/>
</dbReference>
<feature type="transmembrane region" description="Helical" evidence="8">
    <location>
        <begin position="135"/>
        <end position="160"/>
    </location>
</feature>
<evidence type="ECO:0000256" key="7">
    <source>
        <dbReference type="ARBA" id="ARBA00023136"/>
    </source>
</evidence>
<dbReference type="EMBL" id="RBVX01000002">
    <property type="protein sequence ID" value="RSL34742.1"/>
    <property type="molecule type" value="Genomic_DNA"/>
</dbReference>
<keyword evidence="6 8" id="KW-1133">Transmembrane helix</keyword>
<feature type="transmembrane region" description="Helical" evidence="8">
    <location>
        <begin position="245"/>
        <end position="267"/>
    </location>
</feature>
<comment type="subcellular location">
    <subcellularLocation>
        <location evidence="1">Membrane</location>
        <topology evidence="1">Multi-pass membrane protein</topology>
    </subcellularLocation>
</comment>
<evidence type="ECO:0008006" key="11">
    <source>
        <dbReference type="Google" id="ProtNLM"/>
    </source>
</evidence>
<evidence type="ECO:0000256" key="5">
    <source>
        <dbReference type="ARBA" id="ARBA00022692"/>
    </source>
</evidence>
<dbReference type="PANTHER" id="PTHR34975:SF2">
    <property type="entry name" value="SPORE GERMINATION PROTEIN A2"/>
    <property type="match status" value="1"/>
</dbReference>
<name>A0A428N8L3_9BACI</name>
<evidence type="ECO:0000256" key="1">
    <source>
        <dbReference type="ARBA" id="ARBA00004141"/>
    </source>
</evidence>
<dbReference type="Proteomes" id="UP000275076">
    <property type="component" value="Unassembled WGS sequence"/>
</dbReference>
<evidence type="ECO:0000313" key="9">
    <source>
        <dbReference type="EMBL" id="RSL34742.1"/>
    </source>
</evidence>
<comment type="caution">
    <text evidence="9">The sequence shown here is derived from an EMBL/GenBank/DDBJ whole genome shotgun (WGS) entry which is preliminary data.</text>
</comment>
<dbReference type="PANTHER" id="PTHR34975">
    <property type="entry name" value="SPORE GERMINATION PROTEIN A2"/>
    <property type="match status" value="1"/>
</dbReference>
<evidence type="ECO:0000256" key="6">
    <source>
        <dbReference type="ARBA" id="ARBA00022989"/>
    </source>
</evidence>
<feature type="transmembrane region" description="Helical" evidence="8">
    <location>
        <begin position="298"/>
        <end position="316"/>
    </location>
</feature>
<feature type="transmembrane region" description="Helical" evidence="8">
    <location>
        <begin position="37"/>
        <end position="56"/>
    </location>
</feature>
<evidence type="ECO:0000256" key="4">
    <source>
        <dbReference type="ARBA" id="ARBA00022544"/>
    </source>
</evidence>
<evidence type="ECO:0000256" key="3">
    <source>
        <dbReference type="ARBA" id="ARBA00022448"/>
    </source>
</evidence>
<evidence type="ECO:0000256" key="8">
    <source>
        <dbReference type="SAM" id="Phobius"/>
    </source>
</evidence>
<evidence type="ECO:0000256" key="2">
    <source>
        <dbReference type="ARBA" id="ARBA00007998"/>
    </source>
</evidence>
<keyword evidence="10" id="KW-1185">Reference proteome</keyword>
<organism evidence="9 10">
    <name type="scientific">Salibacterium salarium</name>
    <dbReference type="NCBI Taxonomy" id="284579"/>
    <lineage>
        <taxon>Bacteria</taxon>
        <taxon>Bacillati</taxon>
        <taxon>Bacillota</taxon>
        <taxon>Bacilli</taxon>
        <taxon>Bacillales</taxon>
        <taxon>Bacillaceae</taxon>
    </lineage>
</organism>
<comment type="similarity">
    <text evidence="2">Belongs to the amino acid-polyamine-organocation (APC) superfamily. Spore germination protein (SGP) (TC 2.A.3.9) family.</text>
</comment>
<evidence type="ECO:0000313" key="10">
    <source>
        <dbReference type="Proteomes" id="UP000275076"/>
    </source>
</evidence>
<feature type="transmembrane region" description="Helical" evidence="8">
    <location>
        <begin position="331"/>
        <end position="348"/>
    </location>
</feature>
<dbReference type="GO" id="GO:0009847">
    <property type="term" value="P:spore germination"/>
    <property type="evidence" value="ECO:0007669"/>
    <property type="project" value="InterPro"/>
</dbReference>
<proteinExistence type="inferred from homology"/>
<dbReference type="OrthoDB" id="2957438at2"/>
<feature type="transmembrane region" description="Helical" evidence="8">
    <location>
        <begin position="274"/>
        <end position="292"/>
    </location>
</feature>
<dbReference type="GO" id="GO:0016020">
    <property type="term" value="C:membrane"/>
    <property type="evidence" value="ECO:0007669"/>
    <property type="project" value="UniProtKB-SubCell"/>
</dbReference>
<keyword evidence="4" id="KW-0309">Germination</keyword>
<protein>
    <recommendedName>
        <fullName evidence="11">Spore germination protein (Amino acid permease)</fullName>
    </recommendedName>
</protein>
<dbReference type="Pfam" id="PF03845">
    <property type="entry name" value="Spore_permease"/>
    <property type="match status" value="1"/>
</dbReference>
<keyword evidence="7 8" id="KW-0472">Membrane</keyword>
<reference evidence="9 10" key="1">
    <citation type="submission" date="2018-10" db="EMBL/GenBank/DDBJ databases">
        <title>Draft genome sequence of Bacillus salarius IM0101, isolated from a hypersaline soil in Inner Mongolia, China.</title>
        <authorList>
            <person name="Yamprayoonswat W."/>
            <person name="Boonvisut S."/>
            <person name="Jumpathong W."/>
            <person name="Sittihan S."/>
            <person name="Ruangsuj P."/>
            <person name="Wanthongcharoen S."/>
            <person name="Thongpramul N."/>
            <person name="Pimmason S."/>
            <person name="Yu B."/>
            <person name="Yasawong M."/>
        </authorList>
    </citation>
    <scope>NUCLEOTIDE SEQUENCE [LARGE SCALE GENOMIC DNA]</scope>
    <source>
        <strain evidence="9 10">IM0101</strain>
    </source>
</reference>
<feature type="transmembrane region" description="Helical" evidence="8">
    <location>
        <begin position="172"/>
        <end position="190"/>
    </location>
</feature>
<keyword evidence="3" id="KW-0813">Transport</keyword>
<sequence length="388" mass="45599">MERITDDLHKRVRKTKRTSNHWGRVNMSKRLGAIHPIQLFFLTYMMQTSVAIFILPRSISEAFGTNSWIMLIVLSGIVMVNIFLFQLVYKKGDGMSVFEIMNVTLPRMITFPLYIVFAVSWSISASLILKEYIYIIQLVAFPTTSFLYLLGVLIIVVLFFMQYPIYKMIRAAGVLFGLASVTILLTVFIWPDFSFDRLTPFIFKGTNVSFDWLTIIDQYRPFLGFELCLFLFPYVTKDSHLFRSFYLGNAFTTFIYVYTVVLCLGFYSFDQLQHIIYPTLHFFSFIEFPFLIRIENLVYSIFLVKALVTAVFYYWISKQAIQQMIKRESKFWLPLCIIAFSVFITYPFTTKQELELSLRFAGRFQSVLIFVLPLLLLLLLYIQKKVRK</sequence>
<feature type="transmembrane region" description="Helical" evidence="8">
    <location>
        <begin position="109"/>
        <end position="129"/>
    </location>
</feature>
<gene>
    <name evidence="9" type="ORF">D7Z54_02560</name>
</gene>
<keyword evidence="5 8" id="KW-0812">Transmembrane</keyword>
<feature type="transmembrane region" description="Helical" evidence="8">
    <location>
        <begin position="68"/>
        <end position="89"/>
    </location>
</feature>